<sequence>MDIVNTGDWYETSYFDRSTNRFKDHSSNYEKPFRNIDMFSLPPSALEETVDSIFNALHSQKEQAALGYIKDRAVAMVRFRWQDHGLYFYRLSVLPAWQGKGIAKSLLLWLENLAQQNGKAYCYCRVRKMVERNIRLYTSLGYQVLHEEIIKGIQVVTMKKQVL</sequence>
<evidence type="ECO:0000259" key="3">
    <source>
        <dbReference type="PROSITE" id="PS51186"/>
    </source>
</evidence>
<name>A0A1I3NYS8_9BACL</name>
<dbReference type="PANTHER" id="PTHR43420">
    <property type="entry name" value="ACETYLTRANSFERASE"/>
    <property type="match status" value="1"/>
</dbReference>
<evidence type="ECO:0000313" key="5">
    <source>
        <dbReference type="Proteomes" id="UP000199545"/>
    </source>
</evidence>
<evidence type="ECO:0000256" key="1">
    <source>
        <dbReference type="ARBA" id="ARBA00022679"/>
    </source>
</evidence>
<proteinExistence type="predicted"/>
<dbReference type="GO" id="GO:0016747">
    <property type="term" value="F:acyltransferase activity, transferring groups other than amino-acyl groups"/>
    <property type="evidence" value="ECO:0007669"/>
    <property type="project" value="InterPro"/>
</dbReference>
<dbReference type="Gene3D" id="3.40.630.30">
    <property type="match status" value="1"/>
</dbReference>
<dbReference type="Proteomes" id="UP000199545">
    <property type="component" value="Unassembled WGS sequence"/>
</dbReference>
<dbReference type="STRING" id="46223.SAMN05421852_10526"/>
<organism evidence="4 5">
    <name type="scientific">Thermoflavimicrobium dichotomicum</name>
    <dbReference type="NCBI Taxonomy" id="46223"/>
    <lineage>
        <taxon>Bacteria</taxon>
        <taxon>Bacillati</taxon>
        <taxon>Bacillota</taxon>
        <taxon>Bacilli</taxon>
        <taxon>Bacillales</taxon>
        <taxon>Thermoactinomycetaceae</taxon>
        <taxon>Thermoflavimicrobium</taxon>
    </lineage>
</organism>
<dbReference type="EMBL" id="FORR01000005">
    <property type="protein sequence ID" value="SFJ14468.1"/>
    <property type="molecule type" value="Genomic_DNA"/>
</dbReference>
<dbReference type="InterPro" id="IPR016181">
    <property type="entry name" value="Acyl_CoA_acyltransferase"/>
</dbReference>
<dbReference type="SUPFAM" id="SSF55729">
    <property type="entry name" value="Acyl-CoA N-acyltransferases (Nat)"/>
    <property type="match status" value="1"/>
</dbReference>
<accession>A0A1I3NYS8</accession>
<keyword evidence="5" id="KW-1185">Reference proteome</keyword>
<dbReference type="InterPro" id="IPR000182">
    <property type="entry name" value="GNAT_dom"/>
</dbReference>
<feature type="domain" description="N-acetyltransferase" evidence="3">
    <location>
        <begin position="20"/>
        <end position="163"/>
    </location>
</feature>
<dbReference type="RefSeq" id="WP_245739766.1">
    <property type="nucleotide sequence ID" value="NZ_FORR01000005.1"/>
</dbReference>
<dbReference type="AlphaFoldDB" id="A0A1I3NYS8"/>
<evidence type="ECO:0000256" key="2">
    <source>
        <dbReference type="ARBA" id="ARBA00023315"/>
    </source>
</evidence>
<dbReference type="InterPro" id="IPR050680">
    <property type="entry name" value="YpeA/RimI_acetyltransf"/>
</dbReference>
<keyword evidence="1 4" id="KW-0808">Transferase</keyword>
<keyword evidence="2" id="KW-0012">Acyltransferase</keyword>
<dbReference type="PROSITE" id="PS51186">
    <property type="entry name" value="GNAT"/>
    <property type="match status" value="1"/>
</dbReference>
<protein>
    <submittedName>
        <fullName evidence="4">Acetyltransferase (GNAT) family protein</fullName>
    </submittedName>
</protein>
<dbReference type="Pfam" id="PF00583">
    <property type="entry name" value="Acetyltransf_1"/>
    <property type="match status" value="1"/>
</dbReference>
<reference evidence="4 5" key="1">
    <citation type="submission" date="2016-10" db="EMBL/GenBank/DDBJ databases">
        <authorList>
            <person name="de Groot N.N."/>
        </authorList>
    </citation>
    <scope>NUCLEOTIDE SEQUENCE [LARGE SCALE GENOMIC DNA]</scope>
    <source>
        <strain evidence="4 5">DSM 44778</strain>
    </source>
</reference>
<dbReference type="CDD" id="cd04301">
    <property type="entry name" value="NAT_SF"/>
    <property type="match status" value="1"/>
</dbReference>
<evidence type="ECO:0000313" key="4">
    <source>
        <dbReference type="EMBL" id="SFJ14468.1"/>
    </source>
</evidence>
<gene>
    <name evidence="4" type="ORF">SAMN05421852_10526</name>
</gene>